<reference evidence="8" key="1">
    <citation type="submission" date="2015-06" db="EMBL/GenBank/DDBJ databases">
        <title>Complete genome sequence and metabolic analysis of phthalate degradation pathway in Gordonia sp. QH-11.</title>
        <authorList>
            <person name="Jin D."/>
            <person name="Kong X."/>
            <person name="Bai Z."/>
        </authorList>
    </citation>
    <scope>NUCLEOTIDE SEQUENCE [LARGE SCALE GENOMIC DNA]</scope>
    <source>
        <strain evidence="8">QH-11</strain>
    </source>
</reference>
<dbReference type="InterPro" id="IPR000847">
    <property type="entry name" value="LysR_HTH_N"/>
</dbReference>
<feature type="domain" description="HTH lysR-type" evidence="6">
    <location>
        <begin position="1"/>
        <end position="58"/>
    </location>
</feature>
<dbReference type="EMBL" id="CP011853">
    <property type="protein sequence ID" value="ALG86510.1"/>
    <property type="molecule type" value="Genomic_DNA"/>
</dbReference>
<reference evidence="7 8" key="2">
    <citation type="journal article" date="2017" name="Int. J. Syst. Evol. Microbiol.">
        <title>Gordonia phthalatica sp. nov., a di-n-butyl phthalate-degrading bacterium isolated from activated sludge.</title>
        <authorList>
            <person name="Jin D."/>
            <person name="Kong X."/>
            <person name="Jia M."/>
            <person name="Yu X."/>
            <person name="Wang X."/>
            <person name="Zhuang X."/>
            <person name="Deng Y."/>
            <person name="Bai Z."/>
        </authorList>
    </citation>
    <scope>NUCLEOTIDE SEQUENCE [LARGE SCALE GENOMIC DNA]</scope>
    <source>
        <strain evidence="7 8">QH-11</strain>
    </source>
</reference>
<gene>
    <name evidence="7" type="ORF">ACH46_01560</name>
</gene>
<dbReference type="Pfam" id="PF03466">
    <property type="entry name" value="LysR_substrate"/>
    <property type="match status" value="1"/>
</dbReference>
<evidence type="ECO:0000256" key="5">
    <source>
        <dbReference type="ARBA" id="ARBA00023163"/>
    </source>
</evidence>
<keyword evidence="3" id="KW-0238">DNA-binding</keyword>
<sequence length="294" mass="31684">MELRHLRYFRVVAEELHFRRAAERLQMAQPPLSAQIKQLEHELGFDLFTRTTRQVELTAAGAVYLDRVREILDAVDAAGHQAQRVADGAAGSLSIGCVGSATYSIFPRLIRALRDELPGVDFSVRGEMLVPAQLAALDAGAIDLALLRPPITDPRVVVEPVRSDRLIALVPDSHPFADRAVVDLAALSDDDFIVHAGHGTSMLNGLIVEMCADAGYVPRIRHEVAETSTLVTLVAAGLGVAVVPEPTEALAIAGVSYVPLEPETSIELAAAWIATPASPLVHRAVQVLRRIARE</sequence>
<dbReference type="PATRIC" id="fig|1136941.3.peg.314"/>
<evidence type="ECO:0000256" key="3">
    <source>
        <dbReference type="ARBA" id="ARBA00023125"/>
    </source>
</evidence>
<dbReference type="CDD" id="cd08414">
    <property type="entry name" value="PBP2_LTTR_aromatics_like"/>
    <property type="match status" value="1"/>
</dbReference>
<dbReference type="PRINTS" id="PR00039">
    <property type="entry name" value="HTHLYSR"/>
</dbReference>
<evidence type="ECO:0000256" key="4">
    <source>
        <dbReference type="ARBA" id="ARBA00023159"/>
    </source>
</evidence>
<dbReference type="SUPFAM" id="SSF46785">
    <property type="entry name" value="Winged helix' DNA-binding domain"/>
    <property type="match status" value="1"/>
</dbReference>
<dbReference type="PROSITE" id="PS50931">
    <property type="entry name" value="HTH_LYSR"/>
    <property type="match status" value="1"/>
</dbReference>
<dbReference type="OrthoDB" id="3176554at2"/>
<keyword evidence="5" id="KW-0804">Transcription</keyword>
<protein>
    <submittedName>
        <fullName evidence="7">LysR family transcriptional regulator</fullName>
    </submittedName>
</protein>
<dbReference type="Proteomes" id="UP000063789">
    <property type="component" value="Chromosome"/>
</dbReference>
<dbReference type="RefSeq" id="WP_062394826.1">
    <property type="nucleotide sequence ID" value="NZ_CP011853.1"/>
</dbReference>
<dbReference type="GO" id="GO:0032993">
    <property type="term" value="C:protein-DNA complex"/>
    <property type="evidence" value="ECO:0007669"/>
    <property type="project" value="TreeGrafter"/>
</dbReference>
<keyword evidence="8" id="KW-1185">Reference proteome</keyword>
<dbReference type="STRING" id="1136941.ACH46_01560"/>
<dbReference type="PANTHER" id="PTHR30346">
    <property type="entry name" value="TRANSCRIPTIONAL DUAL REGULATOR HCAR-RELATED"/>
    <property type="match status" value="1"/>
</dbReference>
<proteinExistence type="inferred from homology"/>
<dbReference type="Gene3D" id="3.40.190.10">
    <property type="entry name" value="Periplasmic binding protein-like II"/>
    <property type="match status" value="2"/>
</dbReference>
<dbReference type="GO" id="GO:0003677">
    <property type="term" value="F:DNA binding"/>
    <property type="evidence" value="ECO:0007669"/>
    <property type="project" value="UniProtKB-KW"/>
</dbReference>
<dbReference type="PANTHER" id="PTHR30346:SF0">
    <property type="entry name" value="HCA OPERON TRANSCRIPTIONAL ACTIVATOR HCAR"/>
    <property type="match status" value="1"/>
</dbReference>
<name>A0A0N9MV38_9ACTN</name>
<evidence type="ECO:0000259" key="6">
    <source>
        <dbReference type="PROSITE" id="PS50931"/>
    </source>
</evidence>
<dbReference type="SUPFAM" id="SSF53850">
    <property type="entry name" value="Periplasmic binding protein-like II"/>
    <property type="match status" value="1"/>
</dbReference>
<dbReference type="InterPro" id="IPR036390">
    <property type="entry name" value="WH_DNA-bd_sf"/>
</dbReference>
<dbReference type="KEGG" id="goq:ACH46_01560"/>
<dbReference type="InterPro" id="IPR005119">
    <property type="entry name" value="LysR_subst-bd"/>
</dbReference>
<dbReference type="InterPro" id="IPR036388">
    <property type="entry name" value="WH-like_DNA-bd_sf"/>
</dbReference>
<accession>A0A0N9MV38</accession>
<evidence type="ECO:0000256" key="1">
    <source>
        <dbReference type="ARBA" id="ARBA00009437"/>
    </source>
</evidence>
<dbReference type="AlphaFoldDB" id="A0A0N9MV38"/>
<evidence type="ECO:0000256" key="2">
    <source>
        <dbReference type="ARBA" id="ARBA00023015"/>
    </source>
</evidence>
<organism evidence="7 8">
    <name type="scientific">Gordonia phthalatica</name>
    <dbReference type="NCBI Taxonomy" id="1136941"/>
    <lineage>
        <taxon>Bacteria</taxon>
        <taxon>Bacillati</taxon>
        <taxon>Actinomycetota</taxon>
        <taxon>Actinomycetes</taxon>
        <taxon>Mycobacteriales</taxon>
        <taxon>Gordoniaceae</taxon>
        <taxon>Gordonia</taxon>
    </lineage>
</organism>
<evidence type="ECO:0000313" key="8">
    <source>
        <dbReference type="Proteomes" id="UP000063789"/>
    </source>
</evidence>
<dbReference type="Pfam" id="PF00126">
    <property type="entry name" value="HTH_1"/>
    <property type="match status" value="1"/>
</dbReference>
<comment type="similarity">
    <text evidence="1">Belongs to the LysR transcriptional regulatory family.</text>
</comment>
<dbReference type="FunFam" id="1.10.10.10:FF:000001">
    <property type="entry name" value="LysR family transcriptional regulator"/>
    <property type="match status" value="1"/>
</dbReference>
<dbReference type="GO" id="GO:0003700">
    <property type="term" value="F:DNA-binding transcription factor activity"/>
    <property type="evidence" value="ECO:0007669"/>
    <property type="project" value="InterPro"/>
</dbReference>
<keyword evidence="4" id="KW-0010">Activator</keyword>
<keyword evidence="2" id="KW-0805">Transcription regulation</keyword>
<dbReference type="Gene3D" id="1.10.10.10">
    <property type="entry name" value="Winged helix-like DNA-binding domain superfamily/Winged helix DNA-binding domain"/>
    <property type="match status" value="1"/>
</dbReference>
<evidence type="ECO:0000313" key="7">
    <source>
        <dbReference type="EMBL" id="ALG86510.1"/>
    </source>
</evidence>